<dbReference type="Proteomes" id="UP000037035">
    <property type="component" value="Unassembled WGS sequence"/>
</dbReference>
<keyword evidence="1" id="KW-1133">Transmembrane helix</keyword>
<dbReference type="OrthoDB" id="2408877at2759"/>
<keyword evidence="1" id="KW-0812">Transmembrane</keyword>
<keyword evidence="3" id="KW-1185">Reference proteome</keyword>
<dbReference type="EMBL" id="LAVV01015714">
    <property type="protein sequence ID" value="KNZ43670.1"/>
    <property type="molecule type" value="Genomic_DNA"/>
</dbReference>
<evidence type="ECO:0000313" key="2">
    <source>
        <dbReference type="EMBL" id="KNZ43670.1"/>
    </source>
</evidence>
<accession>A0A0L6U769</accession>
<keyword evidence="1" id="KW-0472">Membrane</keyword>
<dbReference type="AlphaFoldDB" id="A0A0L6U769"/>
<protein>
    <submittedName>
        <fullName evidence="2">Uncharacterized protein</fullName>
    </submittedName>
</protein>
<evidence type="ECO:0000256" key="1">
    <source>
        <dbReference type="SAM" id="Phobius"/>
    </source>
</evidence>
<gene>
    <name evidence="2" type="ORF">VP01_99g9</name>
</gene>
<reference evidence="2 3" key="1">
    <citation type="submission" date="2015-08" db="EMBL/GenBank/DDBJ databases">
        <title>Next Generation Sequencing and Analysis of the Genome of Puccinia sorghi L Schw, the Causal Agent of Maize Common Rust.</title>
        <authorList>
            <person name="Rochi L."/>
            <person name="Burguener G."/>
            <person name="Darino M."/>
            <person name="Turjanski A."/>
            <person name="Kreff E."/>
            <person name="Dieguez M.J."/>
            <person name="Sacco F."/>
        </authorList>
    </citation>
    <scope>NUCLEOTIDE SEQUENCE [LARGE SCALE GENOMIC DNA]</scope>
    <source>
        <strain evidence="2 3">RO10H11247</strain>
    </source>
</reference>
<comment type="caution">
    <text evidence="2">The sequence shown here is derived from an EMBL/GenBank/DDBJ whole genome shotgun (WGS) entry which is preliminary data.</text>
</comment>
<dbReference type="VEuPathDB" id="FungiDB:VP01_99g9"/>
<proteinExistence type="predicted"/>
<feature type="transmembrane region" description="Helical" evidence="1">
    <location>
        <begin position="63"/>
        <end position="90"/>
    </location>
</feature>
<evidence type="ECO:0000313" key="3">
    <source>
        <dbReference type="Proteomes" id="UP000037035"/>
    </source>
</evidence>
<organism evidence="2 3">
    <name type="scientific">Puccinia sorghi</name>
    <dbReference type="NCBI Taxonomy" id="27349"/>
    <lineage>
        <taxon>Eukaryota</taxon>
        <taxon>Fungi</taxon>
        <taxon>Dikarya</taxon>
        <taxon>Basidiomycota</taxon>
        <taxon>Pucciniomycotina</taxon>
        <taxon>Pucciniomycetes</taxon>
        <taxon>Pucciniales</taxon>
        <taxon>Pucciniaceae</taxon>
        <taxon>Puccinia</taxon>
    </lineage>
</organism>
<name>A0A0L6U769_9BASI</name>
<sequence>MSPVIRCLLIGPGVTLLSLLTLNLLCVSSSFLLKNSVTGQTPKPDSMMVVLKRLGCFGTRKLVGMLAAFFHMGEGSIEIYTTCFLVAIWLKKTYKAKYRSLGWAGCSHNQFIKNNCKLNQFSNEYFFKGQYLLADSDNLMVEQKELNQKLYDIQLSIENSIGILNILHNFLFQGTDLEVDEDQ</sequence>